<name>A0ABW3USA7_9BACL</name>
<protein>
    <submittedName>
        <fullName evidence="1">HAD-IA family hydrolase</fullName>
    </submittedName>
</protein>
<organism evidence="1 2">
    <name type="scientific">Paenibacillus vulneris</name>
    <dbReference type="NCBI Taxonomy" id="1133364"/>
    <lineage>
        <taxon>Bacteria</taxon>
        <taxon>Bacillati</taxon>
        <taxon>Bacillota</taxon>
        <taxon>Bacilli</taxon>
        <taxon>Bacillales</taxon>
        <taxon>Paenibacillaceae</taxon>
        <taxon>Paenibacillus</taxon>
    </lineage>
</organism>
<dbReference type="InterPro" id="IPR006439">
    <property type="entry name" value="HAD-SF_hydro_IA"/>
</dbReference>
<dbReference type="InterPro" id="IPR023214">
    <property type="entry name" value="HAD_sf"/>
</dbReference>
<dbReference type="PANTHER" id="PTHR43434">
    <property type="entry name" value="PHOSPHOGLYCOLATE PHOSPHATASE"/>
    <property type="match status" value="1"/>
</dbReference>
<evidence type="ECO:0000313" key="1">
    <source>
        <dbReference type="EMBL" id="MFD1223179.1"/>
    </source>
</evidence>
<dbReference type="Pfam" id="PF13419">
    <property type="entry name" value="HAD_2"/>
    <property type="match status" value="1"/>
</dbReference>
<dbReference type="SUPFAM" id="SSF56784">
    <property type="entry name" value="HAD-like"/>
    <property type="match status" value="1"/>
</dbReference>
<keyword evidence="2" id="KW-1185">Reference proteome</keyword>
<dbReference type="InterPro" id="IPR023198">
    <property type="entry name" value="PGP-like_dom2"/>
</dbReference>
<dbReference type="Gene3D" id="3.40.50.1000">
    <property type="entry name" value="HAD superfamily/HAD-like"/>
    <property type="match status" value="1"/>
</dbReference>
<dbReference type="InterPro" id="IPR041492">
    <property type="entry name" value="HAD_2"/>
</dbReference>
<sequence length="193" mass="22569">MHILWDFDGTLFDTYPAYTEIMYEVMEERVSKEEILNHLKLSYSHTIKYFGLGEPQLNRIFIKERDLHPSHMKPFPFVEAILKLAEVNVIMTHKPRIEVLPILEYYGWMHYFAEIVAGGDGYPSKPNPESYKYLHDKYKLDLVIGDREIDILPGRHIGLRTCLFQNHTPGADLYVNDYEELYSQLISEGGGRV</sequence>
<dbReference type="Gene3D" id="1.10.150.240">
    <property type="entry name" value="Putative phosphatase, domain 2"/>
    <property type="match status" value="1"/>
</dbReference>
<dbReference type="InterPro" id="IPR036412">
    <property type="entry name" value="HAD-like_sf"/>
</dbReference>
<dbReference type="InterPro" id="IPR050155">
    <property type="entry name" value="HAD-like_hydrolase_sf"/>
</dbReference>
<dbReference type="EMBL" id="JBHTLU010000031">
    <property type="protein sequence ID" value="MFD1223179.1"/>
    <property type="molecule type" value="Genomic_DNA"/>
</dbReference>
<gene>
    <name evidence="1" type="ORF">ACFQ4B_23945</name>
</gene>
<comment type="caution">
    <text evidence="1">The sequence shown here is derived from an EMBL/GenBank/DDBJ whole genome shotgun (WGS) entry which is preliminary data.</text>
</comment>
<dbReference type="RefSeq" id="WP_345589271.1">
    <property type="nucleotide sequence ID" value="NZ_BAABJG010000015.1"/>
</dbReference>
<dbReference type="GO" id="GO:0016787">
    <property type="term" value="F:hydrolase activity"/>
    <property type="evidence" value="ECO:0007669"/>
    <property type="project" value="UniProtKB-KW"/>
</dbReference>
<proteinExistence type="predicted"/>
<dbReference type="NCBIfam" id="TIGR01549">
    <property type="entry name" value="HAD-SF-IA-v1"/>
    <property type="match status" value="1"/>
</dbReference>
<dbReference type="Proteomes" id="UP001597180">
    <property type="component" value="Unassembled WGS sequence"/>
</dbReference>
<dbReference type="SFLD" id="SFLDS00003">
    <property type="entry name" value="Haloacid_Dehalogenase"/>
    <property type="match status" value="1"/>
</dbReference>
<dbReference type="PANTHER" id="PTHR43434:SF25">
    <property type="entry name" value="PHOSPHOGLYCOLATE PHOSPHATASE"/>
    <property type="match status" value="1"/>
</dbReference>
<reference evidence="2" key="1">
    <citation type="journal article" date="2019" name="Int. J. Syst. Evol. Microbiol.">
        <title>The Global Catalogue of Microorganisms (GCM) 10K type strain sequencing project: providing services to taxonomists for standard genome sequencing and annotation.</title>
        <authorList>
            <consortium name="The Broad Institute Genomics Platform"/>
            <consortium name="The Broad Institute Genome Sequencing Center for Infectious Disease"/>
            <person name="Wu L."/>
            <person name="Ma J."/>
        </authorList>
    </citation>
    <scope>NUCLEOTIDE SEQUENCE [LARGE SCALE GENOMIC DNA]</scope>
    <source>
        <strain evidence="2">CCUG 53270</strain>
    </source>
</reference>
<dbReference type="SFLD" id="SFLDG01129">
    <property type="entry name" value="C1.5:_HAD__Beta-PGM__Phosphata"/>
    <property type="match status" value="1"/>
</dbReference>
<accession>A0ABW3USA7</accession>
<evidence type="ECO:0000313" key="2">
    <source>
        <dbReference type="Proteomes" id="UP001597180"/>
    </source>
</evidence>
<keyword evidence="1" id="KW-0378">Hydrolase</keyword>